<sequence>MTALPTAATVTLGAQTVTIPVEYGTAIREGGGELWDHEPLWRGYPGAPSGAADQAWARAQEHFAEEQATKDPSDREGIELVLVWRLAADVTASWAPFN</sequence>
<dbReference type="EMBL" id="CP025299">
    <property type="protein sequence ID" value="AUG29444.1"/>
    <property type="molecule type" value="Genomic_DNA"/>
</dbReference>
<dbReference type="Proteomes" id="UP000233276">
    <property type="component" value="Chromosome"/>
</dbReference>
<reference evidence="1 2" key="1">
    <citation type="submission" date="2017-12" db="EMBL/GenBank/DDBJ databases">
        <title>Isolation and characterization of estrogens degradatiion strain Microbacterium hominis SJTG1.</title>
        <authorList>
            <person name="Xiong W."/>
            <person name="Yin C."/>
            <person name="Zheng D."/>
            <person name="Liang R."/>
        </authorList>
    </citation>
    <scope>NUCLEOTIDE SEQUENCE [LARGE SCALE GENOMIC DNA]</scope>
    <source>
        <strain evidence="1 2">SJTG1</strain>
    </source>
</reference>
<dbReference type="AlphaFoldDB" id="A0A2K9DU98"/>
<name>A0A2K9DU98_9MICO</name>
<evidence type="ECO:0000313" key="2">
    <source>
        <dbReference type="Proteomes" id="UP000233276"/>
    </source>
</evidence>
<protein>
    <submittedName>
        <fullName evidence="1">Uncharacterized protein</fullName>
    </submittedName>
</protein>
<accession>A0A2K9DU98</accession>
<gene>
    <name evidence="1" type="ORF">CXR34_08190</name>
</gene>
<dbReference type="KEGG" id="mhos:CXR34_08190"/>
<dbReference type="RefSeq" id="WP_016464836.1">
    <property type="nucleotide sequence ID" value="NZ_CP025299.1"/>
</dbReference>
<proteinExistence type="predicted"/>
<evidence type="ECO:0000313" key="1">
    <source>
        <dbReference type="EMBL" id="AUG29444.1"/>
    </source>
</evidence>
<organism evidence="1 2">
    <name type="scientific">Microbacterium hominis</name>
    <dbReference type="NCBI Taxonomy" id="162426"/>
    <lineage>
        <taxon>Bacteria</taxon>
        <taxon>Bacillati</taxon>
        <taxon>Actinomycetota</taxon>
        <taxon>Actinomycetes</taxon>
        <taxon>Micrococcales</taxon>
        <taxon>Microbacteriaceae</taxon>
        <taxon>Microbacterium</taxon>
    </lineage>
</organism>